<feature type="domain" description="Methionyl/Valyl/Leucyl/Isoleucyl-tRNA synthetase anticodon-binding" evidence="13">
    <location>
        <begin position="618"/>
        <end position="782"/>
    </location>
</feature>
<evidence type="ECO:0000256" key="2">
    <source>
        <dbReference type="ARBA" id="ARBA00005594"/>
    </source>
</evidence>
<dbReference type="GO" id="GO:0004822">
    <property type="term" value="F:isoleucine-tRNA ligase activity"/>
    <property type="evidence" value="ECO:0007669"/>
    <property type="project" value="UniProtKB-EC"/>
</dbReference>
<feature type="domain" description="Aminoacyl-tRNA synthetase class Ia" evidence="12">
    <location>
        <begin position="1"/>
        <end position="565"/>
    </location>
</feature>
<dbReference type="SUPFAM" id="SSF52374">
    <property type="entry name" value="Nucleotidylyl transferase"/>
    <property type="match status" value="1"/>
</dbReference>
<dbReference type="InterPro" id="IPR023586">
    <property type="entry name" value="Ile-tRNA-ligase_type2"/>
</dbReference>
<dbReference type="InterPro" id="IPR009080">
    <property type="entry name" value="tRNAsynth_Ia_anticodon-bd"/>
</dbReference>
<dbReference type="Pfam" id="PF19302">
    <property type="entry name" value="DUF5915"/>
    <property type="match status" value="1"/>
</dbReference>
<evidence type="ECO:0000256" key="1">
    <source>
        <dbReference type="ARBA" id="ARBA00004496"/>
    </source>
</evidence>
<dbReference type="Pfam" id="PF00133">
    <property type="entry name" value="tRNA-synt_1"/>
    <property type="match status" value="1"/>
</dbReference>
<dbReference type="InterPro" id="IPR009008">
    <property type="entry name" value="Val/Leu/Ile-tRNA-synth_edit"/>
</dbReference>
<gene>
    <name evidence="14" type="ORF">NAES01612_LOCUS12528</name>
</gene>
<dbReference type="InterPro" id="IPR014729">
    <property type="entry name" value="Rossmann-like_a/b/a_fold"/>
</dbReference>
<keyword evidence="4" id="KW-0963">Cytoplasm</keyword>
<dbReference type="CDD" id="cd00818">
    <property type="entry name" value="IleRS_core"/>
    <property type="match status" value="1"/>
</dbReference>
<proteinExistence type="inferred from homology"/>
<evidence type="ECO:0000256" key="10">
    <source>
        <dbReference type="ARBA" id="ARBA00032665"/>
    </source>
</evidence>
<dbReference type="Pfam" id="PF08264">
    <property type="entry name" value="Anticodon_1"/>
    <property type="match status" value="1"/>
</dbReference>
<evidence type="ECO:0000256" key="5">
    <source>
        <dbReference type="ARBA" id="ARBA00022598"/>
    </source>
</evidence>
<reference evidence="14" key="1">
    <citation type="submission" date="2021-01" db="EMBL/GenBank/DDBJ databases">
        <authorList>
            <person name="Corre E."/>
            <person name="Pelletier E."/>
            <person name="Niang G."/>
            <person name="Scheremetjew M."/>
            <person name="Finn R."/>
            <person name="Kale V."/>
            <person name="Holt S."/>
            <person name="Cochrane G."/>
            <person name="Meng A."/>
            <person name="Brown T."/>
            <person name="Cohen L."/>
        </authorList>
    </citation>
    <scope>NUCLEOTIDE SEQUENCE</scope>
    <source>
        <strain evidence="14">SoJaBio B1-5/56/2</strain>
    </source>
</reference>
<keyword evidence="7" id="KW-0067">ATP-binding</keyword>
<evidence type="ECO:0000256" key="3">
    <source>
        <dbReference type="ARBA" id="ARBA00013165"/>
    </source>
</evidence>
<dbReference type="Gene3D" id="1.10.730.10">
    <property type="entry name" value="Isoleucyl-tRNA Synthetase, Domain 1"/>
    <property type="match status" value="1"/>
</dbReference>
<sequence>MNGHHVSRRFGWDTHGLPIEFEIDKQLGVRTRDQVLEMGIAKYNQACRGIVMRYSAEWEKTVTRLGRWIDFQNDYKTLDPSFMESVWWVFKQLWEKNMVYRGFKVMPYSLACSTPLSNFEAGSNYKDKSDPYILVSFPKLNEQDVELVVMTTTPWTLPSNLALCVHPEFDYVKIKDKESGKKYVLLKKRLCEIYNNPEEGKQYETLETFKGKDMKGWEYVPMFEYFEKEFKPNGAFRVLLDTYVKDDGGTGVVHQAPAFGVDDNRVCMENGVIKKGDRLPLPLDANGRFTAEVPDWKGELVFDANKSIMKNIKDRGRMVKQLQKFHSYPYCWRSETPLIYRGVPCWFIKVEQMTEDLLANQEKTYWVPPRISKRFVNWLKGAVDWAVSRNRFWGTPLPLWVSEDFTEVVCVGSVSELEELSGVRVKDLHRESVDHITIPSKKGNGVLRRVEEVFDCWFESGSMPYAQVHYPFENKEKFQNSFPADFIAEGVDQTRGWFYTLMVLSTALFDKPAFKNLIVNGLVLAADGKKMSKRLKNYPDPVGVIDKYGSDALRLYLINSPVVHADDLRFREEGVSAVLKDVLLPWFHAYRFCVETSLSLKKFVPNLDIVLKSNNVMDRWIMASLQNLVKFVRDEMKAYRLYTVIPKLVSFVEDLTNWYLRSNRGRMKGAAGEEEREVSVNVLFEVLLCLSVVMAPFTPFLAEYFYQNLRKVLPAEPKDDLTATDKDYHYSVPSVHYLPIPTPMEQLIDADVLRSVKLLQQAIELARQMRERNELPLKQPLSSVRVYLHQEEDLKKLELVQAYLMDQVQVKEVKLSCDVSVVKAKVIPDQKRLGARLKKDRKKVVDALMKLSDKEVRAMLESGEMVIEGHQLTSEDVSVKYVFEGGEKGMVAESNDEMVVVLDTVITPPLQQEFFRNQTVNFVQRLRKTAGVRKTDDIEIFFSSQNNKFDQFFEENRGLIQEAVGRPFMNAKNKPDWLVPILSTNGKINRVGVEFQVCGPSWCVALDGLDKSAQFALDMSVGMKNRKHLTEEIKKNNGLLNLKVNGTSYKLERGVSLFPSANARAEKK</sequence>
<dbReference type="FunFam" id="1.10.730.10:FF:000004">
    <property type="entry name" value="Isoleucyl-tRNA synthetase, cytoplasmic"/>
    <property type="match status" value="1"/>
</dbReference>
<dbReference type="GO" id="GO:0000049">
    <property type="term" value="F:tRNA binding"/>
    <property type="evidence" value="ECO:0007669"/>
    <property type="project" value="InterPro"/>
</dbReference>
<evidence type="ECO:0000256" key="6">
    <source>
        <dbReference type="ARBA" id="ARBA00022741"/>
    </source>
</evidence>
<dbReference type="NCBIfam" id="TIGR00392">
    <property type="entry name" value="ileS"/>
    <property type="match status" value="1"/>
</dbReference>
<evidence type="ECO:0000256" key="7">
    <source>
        <dbReference type="ARBA" id="ARBA00022840"/>
    </source>
</evidence>
<dbReference type="EMBL" id="HBKR01019102">
    <property type="protein sequence ID" value="CAE2308009.1"/>
    <property type="molecule type" value="Transcribed_RNA"/>
</dbReference>
<dbReference type="Gene3D" id="3.90.740.10">
    <property type="entry name" value="Valyl/Leucyl/Isoleucyl-tRNA synthetase, editing domain"/>
    <property type="match status" value="1"/>
</dbReference>
<dbReference type="SUPFAM" id="SSF47323">
    <property type="entry name" value="Anticodon-binding domain of a subclass of class I aminoacyl-tRNA synthetases"/>
    <property type="match status" value="1"/>
</dbReference>
<keyword evidence="6" id="KW-0547">Nucleotide-binding</keyword>
<dbReference type="InterPro" id="IPR013155">
    <property type="entry name" value="M/V/L/I-tRNA-synth_anticd-bd"/>
</dbReference>
<comment type="catalytic activity">
    <reaction evidence="11">
        <text>tRNA(Ile) + L-isoleucine + ATP = L-isoleucyl-tRNA(Ile) + AMP + diphosphate</text>
        <dbReference type="Rhea" id="RHEA:11060"/>
        <dbReference type="Rhea" id="RHEA-COMP:9666"/>
        <dbReference type="Rhea" id="RHEA-COMP:9695"/>
        <dbReference type="ChEBI" id="CHEBI:30616"/>
        <dbReference type="ChEBI" id="CHEBI:33019"/>
        <dbReference type="ChEBI" id="CHEBI:58045"/>
        <dbReference type="ChEBI" id="CHEBI:78442"/>
        <dbReference type="ChEBI" id="CHEBI:78528"/>
        <dbReference type="ChEBI" id="CHEBI:456215"/>
        <dbReference type="EC" id="6.1.1.5"/>
    </reaction>
</comment>
<evidence type="ECO:0000259" key="12">
    <source>
        <dbReference type="Pfam" id="PF00133"/>
    </source>
</evidence>
<organism evidence="14">
    <name type="scientific">Paramoeba aestuarina</name>
    <dbReference type="NCBI Taxonomy" id="180227"/>
    <lineage>
        <taxon>Eukaryota</taxon>
        <taxon>Amoebozoa</taxon>
        <taxon>Discosea</taxon>
        <taxon>Flabellinia</taxon>
        <taxon>Dactylopodida</taxon>
        <taxon>Paramoebidae</taxon>
        <taxon>Paramoeba</taxon>
    </lineage>
</organism>
<evidence type="ECO:0000256" key="11">
    <source>
        <dbReference type="ARBA" id="ARBA00048359"/>
    </source>
</evidence>
<dbReference type="SUPFAM" id="SSF50677">
    <property type="entry name" value="ValRS/IleRS/LeuRS editing domain"/>
    <property type="match status" value="1"/>
</dbReference>
<dbReference type="AlphaFoldDB" id="A0A7S4NT32"/>
<accession>A0A7S4NT32</accession>
<dbReference type="CDD" id="cd07961">
    <property type="entry name" value="Anticodon_Ia_Ile_ABEc"/>
    <property type="match status" value="1"/>
</dbReference>
<dbReference type="GO" id="GO:0002161">
    <property type="term" value="F:aminoacyl-tRNA deacylase activity"/>
    <property type="evidence" value="ECO:0007669"/>
    <property type="project" value="InterPro"/>
</dbReference>
<dbReference type="InterPro" id="IPR002301">
    <property type="entry name" value="Ile-tRNA-ligase"/>
</dbReference>
<name>A0A7S4NT32_9EUKA</name>
<keyword evidence="9" id="KW-0030">Aminoacyl-tRNA synthetase</keyword>
<dbReference type="Gene3D" id="3.40.50.620">
    <property type="entry name" value="HUPs"/>
    <property type="match status" value="2"/>
</dbReference>
<dbReference type="InterPro" id="IPR002300">
    <property type="entry name" value="aa-tRNA-synth_Ia"/>
</dbReference>
<protein>
    <recommendedName>
        <fullName evidence="3">isoleucine--tRNA ligase</fullName>
        <ecNumber evidence="3">6.1.1.5</ecNumber>
    </recommendedName>
    <alternativeName>
        <fullName evidence="10">Isoleucyl-tRNA synthetase</fullName>
    </alternativeName>
</protein>
<dbReference type="PANTHER" id="PTHR42780:SF1">
    <property type="entry name" value="ISOLEUCINE--TRNA LIGASE, CYTOPLASMIC"/>
    <property type="match status" value="1"/>
</dbReference>
<dbReference type="PRINTS" id="PR00984">
    <property type="entry name" value="TRNASYNTHILE"/>
</dbReference>
<dbReference type="GO" id="GO:0005524">
    <property type="term" value="F:ATP binding"/>
    <property type="evidence" value="ECO:0007669"/>
    <property type="project" value="UniProtKB-KW"/>
</dbReference>
<keyword evidence="5" id="KW-0436">Ligase</keyword>
<evidence type="ECO:0000256" key="9">
    <source>
        <dbReference type="ARBA" id="ARBA00023146"/>
    </source>
</evidence>
<keyword evidence="8" id="KW-0648">Protein biosynthesis</keyword>
<evidence type="ECO:0000313" key="14">
    <source>
        <dbReference type="EMBL" id="CAE2308009.1"/>
    </source>
</evidence>
<dbReference type="GO" id="GO:0006428">
    <property type="term" value="P:isoleucyl-tRNA aminoacylation"/>
    <property type="evidence" value="ECO:0007669"/>
    <property type="project" value="InterPro"/>
</dbReference>
<comment type="subcellular location">
    <subcellularLocation>
        <location evidence="1">Cytoplasm</location>
    </subcellularLocation>
</comment>
<dbReference type="PANTHER" id="PTHR42780">
    <property type="entry name" value="SOLEUCYL-TRNA SYNTHETASE"/>
    <property type="match status" value="1"/>
</dbReference>
<evidence type="ECO:0000256" key="8">
    <source>
        <dbReference type="ARBA" id="ARBA00022917"/>
    </source>
</evidence>
<dbReference type="EC" id="6.1.1.5" evidence="3"/>
<dbReference type="GO" id="GO:0005737">
    <property type="term" value="C:cytoplasm"/>
    <property type="evidence" value="ECO:0007669"/>
    <property type="project" value="UniProtKB-SubCell"/>
</dbReference>
<dbReference type="FunFam" id="3.40.50.620:FF:000050">
    <property type="entry name" value="Isoleucyl-tRNA synthetase,cytoplasmic"/>
    <property type="match status" value="1"/>
</dbReference>
<evidence type="ECO:0000259" key="13">
    <source>
        <dbReference type="Pfam" id="PF08264"/>
    </source>
</evidence>
<dbReference type="InterPro" id="IPR033709">
    <property type="entry name" value="Anticodon_Ile_ABEc"/>
</dbReference>
<comment type="similarity">
    <text evidence="2">Belongs to the class-I aminoacyl-tRNA synthetase family.</text>
</comment>
<evidence type="ECO:0000256" key="4">
    <source>
        <dbReference type="ARBA" id="ARBA00022490"/>
    </source>
</evidence>